<reference evidence="1 2" key="1">
    <citation type="submission" date="2018-06" db="EMBL/GenBank/DDBJ databases">
        <title>Comparative genomics of Bradyrhizobium nodulating Arachidis hypogaea.</title>
        <authorList>
            <person name="Li Y."/>
        </authorList>
    </citation>
    <scope>NUCLEOTIDE SEQUENCE [LARGE SCALE GENOMIC DNA]</scope>
    <source>
        <strain evidence="1 2">CCBAU 051107</strain>
    </source>
</reference>
<proteinExistence type="predicted"/>
<dbReference type="Proteomes" id="UP000594015">
    <property type="component" value="Chromosome"/>
</dbReference>
<gene>
    <name evidence="1" type="ORF">WN72_33400</name>
</gene>
<sequence>MPSGLAGIYFKLHSLGLTGHGRFQQTKSDENRHVLKIPRTSKNLKFSRGALRPLDYKPAPPPRVRVAREVDAPSLAGRLIDKLRMRPTTSPGAIAGPLFAPSCLLCMASKLLALLEGLCATTQSKRAILAE</sequence>
<dbReference type="KEGG" id="barh:WN72_33400"/>
<evidence type="ECO:0000313" key="2">
    <source>
        <dbReference type="Proteomes" id="UP000594015"/>
    </source>
</evidence>
<accession>A0AAE7NSR4</accession>
<dbReference type="EMBL" id="CP030050">
    <property type="protein sequence ID" value="QOZ70656.1"/>
    <property type="molecule type" value="Genomic_DNA"/>
</dbReference>
<dbReference type="AlphaFoldDB" id="A0AAE7NSR4"/>
<organism evidence="1 2">
    <name type="scientific">Bradyrhizobium arachidis</name>
    <dbReference type="NCBI Taxonomy" id="858423"/>
    <lineage>
        <taxon>Bacteria</taxon>
        <taxon>Pseudomonadati</taxon>
        <taxon>Pseudomonadota</taxon>
        <taxon>Alphaproteobacteria</taxon>
        <taxon>Hyphomicrobiales</taxon>
        <taxon>Nitrobacteraceae</taxon>
        <taxon>Bradyrhizobium</taxon>
    </lineage>
</organism>
<protein>
    <submittedName>
        <fullName evidence="1">Uncharacterized protein</fullName>
    </submittedName>
</protein>
<evidence type="ECO:0000313" key="1">
    <source>
        <dbReference type="EMBL" id="QOZ70656.1"/>
    </source>
</evidence>
<name>A0AAE7NSR4_9BRAD</name>